<evidence type="ECO:0000313" key="4">
    <source>
        <dbReference type="Proteomes" id="UP000008721"/>
    </source>
</evidence>
<dbReference type="PANTHER" id="PTHR32039">
    <property type="entry name" value="MAGNESIUM-CHELATASE SUBUNIT CHLI"/>
    <property type="match status" value="1"/>
</dbReference>
<proteinExistence type="predicted"/>
<dbReference type="Gene3D" id="3.30.230.10">
    <property type="match status" value="1"/>
</dbReference>
<dbReference type="InterPro" id="IPR027417">
    <property type="entry name" value="P-loop_NTPase"/>
</dbReference>
<dbReference type="GO" id="GO:0005524">
    <property type="term" value="F:ATP binding"/>
    <property type="evidence" value="ECO:0007669"/>
    <property type="project" value="InterPro"/>
</dbReference>
<dbReference type="CDD" id="cd00009">
    <property type="entry name" value="AAA"/>
    <property type="match status" value="1"/>
</dbReference>
<dbReference type="STRING" id="709032.Sulku_2530"/>
<reference evidence="3 4" key="1">
    <citation type="journal article" date="2012" name="Stand. Genomic Sci.">
        <title>Complete genome sequence of the sulfur compounds oxidizing chemolithoautotroph Sulfuricurvum kujiense type strain (YK-1(T)).</title>
        <authorList>
            <person name="Han C."/>
            <person name="Kotsyurbenko O."/>
            <person name="Chertkov O."/>
            <person name="Held B."/>
            <person name="Lapidus A."/>
            <person name="Nolan M."/>
            <person name="Lucas S."/>
            <person name="Hammon N."/>
            <person name="Deshpande S."/>
            <person name="Cheng J.F."/>
            <person name="Tapia R."/>
            <person name="Goodwin L.A."/>
            <person name="Pitluck S."/>
            <person name="Liolios K."/>
            <person name="Pagani I."/>
            <person name="Ivanova N."/>
            <person name="Mavromatis K."/>
            <person name="Mikhailova N."/>
            <person name="Pati A."/>
            <person name="Chen A."/>
            <person name="Palaniappan K."/>
            <person name="Land M."/>
            <person name="Hauser L."/>
            <person name="Chang Y.J."/>
            <person name="Jeffries C.D."/>
            <person name="Brambilla E.M."/>
            <person name="Rohde M."/>
            <person name="Spring S."/>
            <person name="Sikorski J."/>
            <person name="Goker M."/>
            <person name="Woyke T."/>
            <person name="Bristow J."/>
            <person name="Eisen J.A."/>
            <person name="Markowitz V."/>
            <person name="Hugenholtz P."/>
            <person name="Kyrpides N.C."/>
            <person name="Klenk H.P."/>
            <person name="Detter J.C."/>
        </authorList>
    </citation>
    <scope>NUCLEOTIDE SEQUENCE [LARGE SCALE GENOMIC DNA]</scope>
    <source>
        <strain evidence="4">ATCC BAA-921 / DSM 16994 / JCM 11577 / YK-1</strain>
    </source>
</reference>
<evidence type="ECO:0000313" key="3">
    <source>
        <dbReference type="EMBL" id="ADR35189.1"/>
    </source>
</evidence>
<evidence type="ECO:0000259" key="2">
    <source>
        <dbReference type="Pfam" id="PF13335"/>
    </source>
</evidence>
<dbReference type="RefSeq" id="WP_013461386.1">
    <property type="nucleotide sequence ID" value="NC_014762.1"/>
</dbReference>
<dbReference type="Pfam" id="PF13335">
    <property type="entry name" value="Mg_chelatase_C"/>
    <property type="match status" value="1"/>
</dbReference>
<dbReference type="InterPro" id="IPR004482">
    <property type="entry name" value="Mg_chelat-rel"/>
</dbReference>
<dbReference type="InterPro" id="IPR000523">
    <property type="entry name" value="Mg_chelatse_chII-like_cat_dom"/>
</dbReference>
<dbReference type="Gene3D" id="3.40.50.300">
    <property type="entry name" value="P-loop containing nucleotide triphosphate hydrolases"/>
    <property type="match status" value="1"/>
</dbReference>
<dbReference type="InterPro" id="IPR045006">
    <property type="entry name" value="CHLI-like"/>
</dbReference>
<keyword evidence="4" id="KW-1185">Reference proteome</keyword>
<dbReference type="HOGENOM" id="CLU_026145_1_1_7"/>
<dbReference type="InterPro" id="IPR025943">
    <property type="entry name" value="Sigma_54_int_dom_ATP-bd_2"/>
</dbReference>
<accession>E4TZG2</accession>
<evidence type="ECO:0000259" key="1">
    <source>
        <dbReference type="Pfam" id="PF01078"/>
    </source>
</evidence>
<organism evidence="3 4">
    <name type="scientific">Sulfuricurvum kujiense (strain ATCC BAA-921 / DSM 16994 / JCM 11577 / YK-1)</name>
    <dbReference type="NCBI Taxonomy" id="709032"/>
    <lineage>
        <taxon>Bacteria</taxon>
        <taxon>Pseudomonadati</taxon>
        <taxon>Campylobacterota</taxon>
        <taxon>Epsilonproteobacteria</taxon>
        <taxon>Campylobacterales</taxon>
        <taxon>Sulfurimonadaceae</taxon>
        <taxon>Sulfuricurvum</taxon>
    </lineage>
</organism>
<dbReference type="SUPFAM" id="SSF52540">
    <property type="entry name" value="P-loop containing nucleoside triphosphate hydrolases"/>
    <property type="match status" value="1"/>
</dbReference>
<dbReference type="eggNOG" id="COG0606">
    <property type="taxonomic scope" value="Bacteria"/>
</dbReference>
<dbReference type="OrthoDB" id="9813147at2"/>
<dbReference type="PANTHER" id="PTHR32039:SF7">
    <property type="entry name" value="COMPETENCE PROTEIN COMM"/>
    <property type="match status" value="1"/>
</dbReference>
<dbReference type="InterPro" id="IPR014721">
    <property type="entry name" value="Ribsml_uS5_D2-typ_fold_subgr"/>
</dbReference>
<sequence>MKQLLCATFEGIDAKGVEVQFTATKGLPAFTIVGMANTAITESKERVKSALLSNGFTFPPKRLTINLAPSDLRKEGSHFDLSIAALIALGNYEGDIGNWYLFGELGLDGSVTENTLLYPIILSLANQGIITRAIVPNVSLSKLSKIPSITFYGVDTLSDTLNLLKSDTLPETKTHTSTFNFEHIVHNEKSYYFHEEYPLDFLDIKGQEHAKRSALIAAAGMHNLLLEGSPGSGKSMIAKRMVHIMPPLHNNEILECAKLEILEGKEPTFTPSRPFRSPHHSSTGASIFGGGAHKAQIGEVGLAHGGILFFDELPHFSKTVLEALREPLEDRHIRISRVNTKVTYDANFLFVGAMNPCPCGNLFSTVRACRCSDLEINRYKSRLSDPFLDRIDLYVQMHAVNSEDKPSVSSRELHSKVRQAFLRQKKRGQSALNGALSDAEIARYCPLNEDVQSIIDQAIGRFGLSFRAVSRVLKVARTIADIEGDVDIGKAHLLEALSYRKR</sequence>
<dbReference type="SUPFAM" id="SSF54211">
    <property type="entry name" value="Ribosomal protein S5 domain 2-like"/>
    <property type="match status" value="1"/>
</dbReference>
<name>E4TZG2_SULKY</name>
<dbReference type="AlphaFoldDB" id="E4TZG2"/>
<dbReference type="Pfam" id="PF13541">
    <property type="entry name" value="ChlI"/>
    <property type="match status" value="1"/>
</dbReference>
<feature type="domain" description="Mg chelatase-related protein C-terminal" evidence="2">
    <location>
        <begin position="409"/>
        <end position="500"/>
    </location>
</feature>
<dbReference type="Pfam" id="PF01078">
    <property type="entry name" value="Mg_chelatase"/>
    <property type="match status" value="1"/>
</dbReference>
<gene>
    <name evidence="3" type="ordered locus">Sulku_2530</name>
</gene>
<feature type="domain" description="Magnesium chelatase ChlI-like catalytic" evidence="1">
    <location>
        <begin position="200"/>
        <end position="403"/>
    </location>
</feature>
<dbReference type="PROSITE" id="PS00676">
    <property type="entry name" value="SIGMA54_INTERACT_2"/>
    <property type="match status" value="1"/>
</dbReference>
<dbReference type="EMBL" id="CP002355">
    <property type="protein sequence ID" value="ADR35189.1"/>
    <property type="molecule type" value="Genomic_DNA"/>
</dbReference>
<dbReference type="NCBIfam" id="TIGR00368">
    <property type="entry name" value="YifB family Mg chelatase-like AAA ATPase"/>
    <property type="match status" value="1"/>
</dbReference>
<dbReference type="InterPro" id="IPR020568">
    <property type="entry name" value="Ribosomal_Su5_D2-typ_SF"/>
</dbReference>
<dbReference type="InterPro" id="IPR025158">
    <property type="entry name" value="Mg_chelat-rel_C"/>
</dbReference>
<dbReference type="KEGG" id="sku:Sulku_2530"/>
<protein>
    <submittedName>
        <fullName evidence="3">Sigma 54 interacting domain protein</fullName>
    </submittedName>
</protein>
<dbReference type="Proteomes" id="UP000008721">
    <property type="component" value="Chromosome"/>
</dbReference>